<accession>M3GWN6</accession>
<protein>
    <submittedName>
        <fullName evidence="2">Ribbon-helix-helix protein, CopG family</fullName>
    </submittedName>
</protein>
<dbReference type="EMBL" id="AHOR02000044">
    <property type="protein sequence ID" value="EMF80925.1"/>
    <property type="molecule type" value="Genomic_DNA"/>
</dbReference>
<dbReference type="InterPro" id="IPR013321">
    <property type="entry name" value="Arc_rbn_hlx_hlx"/>
</dbReference>
<dbReference type="Gene3D" id="1.10.1220.10">
    <property type="entry name" value="Met repressor-like"/>
    <property type="match status" value="1"/>
</dbReference>
<evidence type="ECO:0000313" key="2">
    <source>
        <dbReference type="EMBL" id="EMF80925.1"/>
    </source>
</evidence>
<dbReference type="SUPFAM" id="SSF47598">
    <property type="entry name" value="Ribbon-helix-helix"/>
    <property type="match status" value="1"/>
</dbReference>
<name>M3GWN6_9LEPT</name>
<evidence type="ECO:0000313" key="3">
    <source>
        <dbReference type="Proteomes" id="UP000011770"/>
    </source>
</evidence>
<dbReference type="CDD" id="cd22231">
    <property type="entry name" value="RHH_NikR_HicB-like"/>
    <property type="match status" value="1"/>
</dbReference>
<comment type="caution">
    <text evidence="2">The sequence shown here is derived from an EMBL/GenBank/DDBJ whole genome shotgun (WGS) entry which is preliminary data.</text>
</comment>
<feature type="domain" description="Ribbon-helix-helix protein CopG" evidence="1">
    <location>
        <begin position="5"/>
        <end position="42"/>
    </location>
</feature>
<reference evidence="2 3" key="1">
    <citation type="submission" date="2013-01" db="EMBL/GenBank/DDBJ databases">
        <authorList>
            <person name="Harkins D.M."/>
            <person name="Durkin A.S."/>
            <person name="Brinkac L.M."/>
            <person name="Haft D.H."/>
            <person name="Selengut J.D."/>
            <person name="Sanka R."/>
            <person name="DePew J."/>
            <person name="Purushe J."/>
            <person name="Tulsiani S.M."/>
            <person name="Graham G.C."/>
            <person name="Burns M.-A."/>
            <person name="Dohnt M.F."/>
            <person name="Smythe L.D."/>
            <person name="McKay D.B."/>
            <person name="Craig S.B."/>
            <person name="Vinetz J.M."/>
            <person name="Sutton G.G."/>
            <person name="Nierman W.C."/>
            <person name="Fouts D.E."/>
        </authorList>
    </citation>
    <scope>NUCLEOTIDE SEQUENCE [LARGE SCALE GENOMIC DNA]</scope>
    <source>
        <strain evidence="2 3">LT2116</strain>
    </source>
</reference>
<sequence length="82" mass="9824">MNQTVNISFEKALLKEIDKIAKREHRSRSELIREAARAYIEKRTRWQTIFDFTSKAIDQRAFSEKDVFNEIKSVRDKRNASY</sequence>
<evidence type="ECO:0000259" key="1">
    <source>
        <dbReference type="Pfam" id="PF01402"/>
    </source>
</evidence>
<dbReference type="Proteomes" id="UP000011770">
    <property type="component" value="Unassembled WGS sequence"/>
</dbReference>
<dbReference type="GO" id="GO:0006355">
    <property type="term" value="P:regulation of DNA-templated transcription"/>
    <property type="evidence" value="ECO:0007669"/>
    <property type="project" value="InterPro"/>
</dbReference>
<gene>
    <name evidence="2" type="ORF">LEP1GSC188_3158</name>
</gene>
<dbReference type="AlphaFoldDB" id="M3GWN6"/>
<dbReference type="InterPro" id="IPR010985">
    <property type="entry name" value="Ribbon_hlx_hlx"/>
</dbReference>
<proteinExistence type="predicted"/>
<organism evidence="2 3">
    <name type="scientific">Leptospira weilii serovar Topaz str. LT2116</name>
    <dbReference type="NCBI Taxonomy" id="1088540"/>
    <lineage>
        <taxon>Bacteria</taxon>
        <taxon>Pseudomonadati</taxon>
        <taxon>Spirochaetota</taxon>
        <taxon>Spirochaetia</taxon>
        <taxon>Leptospirales</taxon>
        <taxon>Leptospiraceae</taxon>
        <taxon>Leptospira</taxon>
    </lineage>
</organism>
<dbReference type="Pfam" id="PF01402">
    <property type="entry name" value="RHH_1"/>
    <property type="match status" value="1"/>
</dbReference>
<dbReference type="InterPro" id="IPR002145">
    <property type="entry name" value="CopG"/>
</dbReference>